<evidence type="ECO:0000259" key="7">
    <source>
        <dbReference type="PROSITE" id="PS50011"/>
    </source>
</evidence>
<feature type="domain" description="Protein kinase" evidence="7">
    <location>
        <begin position="10"/>
        <end position="285"/>
    </location>
</feature>
<evidence type="ECO:0000256" key="3">
    <source>
        <dbReference type="ARBA" id="ARBA00022777"/>
    </source>
</evidence>
<dbReference type="InterPro" id="IPR011009">
    <property type="entry name" value="Kinase-like_dom_sf"/>
</dbReference>
<name>D0LZ39_HALO1</name>
<feature type="compositionally biased region" description="Low complexity" evidence="5">
    <location>
        <begin position="485"/>
        <end position="494"/>
    </location>
</feature>
<feature type="region of interest" description="Disordered" evidence="5">
    <location>
        <begin position="728"/>
        <end position="749"/>
    </location>
</feature>
<feature type="compositionally biased region" description="Acidic residues" evidence="5">
    <location>
        <begin position="732"/>
        <end position="749"/>
    </location>
</feature>
<dbReference type="HOGENOM" id="CLU_000288_151_1_7"/>
<feature type="transmembrane region" description="Helical" evidence="6">
    <location>
        <begin position="551"/>
        <end position="573"/>
    </location>
</feature>
<dbReference type="EMBL" id="CP001804">
    <property type="protein sequence ID" value="ACY14509.1"/>
    <property type="molecule type" value="Genomic_DNA"/>
</dbReference>
<keyword evidence="6" id="KW-0812">Transmembrane</keyword>
<organism evidence="8 9">
    <name type="scientific">Haliangium ochraceum (strain DSM 14365 / JCM 11303 / SMP-2)</name>
    <dbReference type="NCBI Taxonomy" id="502025"/>
    <lineage>
        <taxon>Bacteria</taxon>
        <taxon>Pseudomonadati</taxon>
        <taxon>Myxococcota</taxon>
        <taxon>Polyangia</taxon>
        <taxon>Haliangiales</taxon>
        <taxon>Kofleriaceae</taxon>
        <taxon>Haliangium</taxon>
    </lineage>
</organism>
<dbReference type="CDD" id="cd14014">
    <property type="entry name" value="STKc_PknB_like"/>
    <property type="match status" value="1"/>
</dbReference>
<evidence type="ECO:0000256" key="6">
    <source>
        <dbReference type="SAM" id="Phobius"/>
    </source>
</evidence>
<evidence type="ECO:0000313" key="9">
    <source>
        <dbReference type="Proteomes" id="UP000001880"/>
    </source>
</evidence>
<feature type="compositionally biased region" description="Gly residues" evidence="5">
    <location>
        <begin position="495"/>
        <end position="510"/>
    </location>
</feature>
<dbReference type="InterPro" id="IPR000719">
    <property type="entry name" value="Prot_kinase_dom"/>
</dbReference>
<keyword evidence="3 8" id="KW-0418">Kinase</keyword>
<keyword evidence="2" id="KW-0547">Nucleotide-binding</keyword>
<accession>D0LZ39</accession>
<keyword evidence="4" id="KW-0067">ATP-binding</keyword>
<dbReference type="AlphaFoldDB" id="D0LZ39"/>
<dbReference type="GO" id="GO:0005524">
    <property type="term" value="F:ATP binding"/>
    <property type="evidence" value="ECO:0007669"/>
    <property type="project" value="UniProtKB-KW"/>
</dbReference>
<keyword evidence="8" id="KW-0723">Serine/threonine-protein kinase</keyword>
<dbReference type="PANTHER" id="PTHR43289:SF6">
    <property type="entry name" value="SERINE_THREONINE-PROTEIN KINASE NEKL-3"/>
    <property type="match status" value="1"/>
</dbReference>
<keyword evidence="1" id="KW-0808">Transferase</keyword>
<dbReference type="PANTHER" id="PTHR43289">
    <property type="entry name" value="MITOGEN-ACTIVATED PROTEIN KINASE KINASE KINASE 20-RELATED"/>
    <property type="match status" value="1"/>
</dbReference>
<dbReference type="Pfam" id="PF00069">
    <property type="entry name" value="Pkinase"/>
    <property type="match status" value="1"/>
</dbReference>
<gene>
    <name evidence="8" type="ordered locus">Hoch_1963</name>
</gene>
<dbReference type="KEGG" id="hoh:Hoch_1963"/>
<dbReference type="Gene3D" id="3.30.200.20">
    <property type="entry name" value="Phosphorylase Kinase, domain 1"/>
    <property type="match status" value="1"/>
</dbReference>
<dbReference type="SUPFAM" id="SSF56112">
    <property type="entry name" value="Protein kinase-like (PK-like)"/>
    <property type="match status" value="1"/>
</dbReference>
<evidence type="ECO:0000256" key="1">
    <source>
        <dbReference type="ARBA" id="ARBA00022679"/>
    </source>
</evidence>
<dbReference type="Proteomes" id="UP000001880">
    <property type="component" value="Chromosome"/>
</dbReference>
<reference evidence="8 9" key="1">
    <citation type="journal article" date="2010" name="Stand. Genomic Sci.">
        <title>Complete genome sequence of Haliangium ochraceum type strain (SMP-2).</title>
        <authorList>
            <consortium name="US DOE Joint Genome Institute (JGI-PGF)"/>
            <person name="Ivanova N."/>
            <person name="Daum C."/>
            <person name="Lang E."/>
            <person name="Abt B."/>
            <person name="Kopitz M."/>
            <person name="Saunders E."/>
            <person name="Lapidus A."/>
            <person name="Lucas S."/>
            <person name="Glavina Del Rio T."/>
            <person name="Nolan M."/>
            <person name="Tice H."/>
            <person name="Copeland A."/>
            <person name="Cheng J.F."/>
            <person name="Chen F."/>
            <person name="Bruce D."/>
            <person name="Goodwin L."/>
            <person name="Pitluck S."/>
            <person name="Mavromatis K."/>
            <person name="Pati A."/>
            <person name="Mikhailova N."/>
            <person name="Chen A."/>
            <person name="Palaniappan K."/>
            <person name="Land M."/>
            <person name="Hauser L."/>
            <person name="Chang Y.J."/>
            <person name="Jeffries C.D."/>
            <person name="Detter J.C."/>
            <person name="Brettin T."/>
            <person name="Rohde M."/>
            <person name="Goker M."/>
            <person name="Bristow J."/>
            <person name="Markowitz V."/>
            <person name="Eisen J.A."/>
            <person name="Hugenholtz P."/>
            <person name="Kyrpides N.C."/>
            <person name="Klenk H.P."/>
        </authorList>
    </citation>
    <scope>NUCLEOTIDE SEQUENCE [LARGE SCALE GENOMIC DNA]</scope>
    <source>
        <strain evidence="9">DSM 14365 / CIP 107738 / JCM 11303 / AJ 13395 / SMP-2</strain>
    </source>
</reference>
<evidence type="ECO:0000313" key="8">
    <source>
        <dbReference type="EMBL" id="ACY14509.1"/>
    </source>
</evidence>
<dbReference type="Gene3D" id="1.10.510.10">
    <property type="entry name" value="Transferase(Phosphotransferase) domain 1"/>
    <property type="match status" value="1"/>
</dbReference>
<evidence type="ECO:0000256" key="4">
    <source>
        <dbReference type="ARBA" id="ARBA00022840"/>
    </source>
</evidence>
<evidence type="ECO:0000256" key="5">
    <source>
        <dbReference type="SAM" id="MobiDB-lite"/>
    </source>
</evidence>
<keyword evidence="6" id="KW-0472">Membrane</keyword>
<dbReference type="eggNOG" id="COG0515">
    <property type="taxonomic scope" value="Bacteria"/>
</dbReference>
<feature type="region of interest" description="Disordered" evidence="5">
    <location>
        <begin position="453"/>
        <end position="521"/>
    </location>
</feature>
<proteinExistence type="predicted"/>
<sequence>MRQPVPFGKYLLLDRVSVGGMAEIFKAMSYGVEGFEKLIAIKRILPSMGEDSEFIKMFIDEAKIVGLLSHANICQIFELGCIESTHFIAMEYIWGKDLLQMQNRLKKNEEYLPPAMACHIIARVCEGLDYAHRKRDPMGNQLKIVHRDCSPQNILVSYEGEVKIIDFGIAKAASRSSRTMAGVLKGKFGYMSPEQVRGLPLDRRSDIFALGTVFYEILTRERLFHAESDYSTLEKVRNVDIQPPRTLNPSIPAEVEAIVMKALAPDPDDRYQWCSDMLGDLQRFLMSQESAFTAKMLSSWMKQAFERELARERRLMEDYKSLGRDGLVSNGNQQRSAAAEEPEVIEVVGEDGGFGDSEAEPTMLGGPDFDSLLGGGSGGGQAAEDDENLDFAEEAPTEIFGEVETNEEEAEKVDRIVAELAQPAVQAADAMPSTTLLQSSGAAAQQLRQAIEQAGPGPGHPRDASPVPGSLGAAVQAESRHPSSGHQLQAHHPGQGPGQGHYGQGQGGFPQHGAHPQAVPGAQYDMTDAVPRLSPGQVRRPGGNGTLAKDIAIGIGIALLVVGLFMVVNFFFLTDKPAPPPPAAELLGSIAVSIPENKQATLTVDGRLIGEIAGGEPHIVSDLVMGNHLVEITQPGTAPCRVPVTLDGQNVAVNVDCPLEALSALVVIEGVTAEHDVRVDGESVAAEARTEPLQIVPGKTHEIVVMSGEEVLGQFSIEANPGEVVRRKLGGEGEDEGGGDDEGIIIMEE</sequence>
<dbReference type="GO" id="GO:0004674">
    <property type="term" value="F:protein serine/threonine kinase activity"/>
    <property type="evidence" value="ECO:0007669"/>
    <property type="project" value="UniProtKB-KW"/>
</dbReference>
<dbReference type="STRING" id="502025.Hoch_1963"/>
<keyword evidence="6" id="KW-1133">Transmembrane helix</keyword>
<evidence type="ECO:0000256" key="2">
    <source>
        <dbReference type="ARBA" id="ARBA00022741"/>
    </source>
</evidence>
<dbReference type="PROSITE" id="PS50011">
    <property type="entry name" value="PROTEIN_KINASE_DOM"/>
    <property type="match status" value="1"/>
</dbReference>
<feature type="region of interest" description="Disordered" evidence="5">
    <location>
        <begin position="324"/>
        <end position="385"/>
    </location>
</feature>
<protein>
    <submittedName>
        <fullName evidence="8">Serine/threonine protein kinase</fullName>
    </submittedName>
</protein>
<keyword evidence="9" id="KW-1185">Reference proteome</keyword>